<reference evidence="3" key="2">
    <citation type="submission" date="2021-04" db="EMBL/GenBank/DDBJ databases">
        <authorList>
            <person name="Karlyshev A.V."/>
        </authorList>
    </citation>
    <scope>NUCLEOTIDE SEQUENCE</scope>
    <source>
        <strain evidence="3">LMG 29479</strain>
    </source>
</reference>
<keyword evidence="1" id="KW-0460">Magnesium</keyword>
<evidence type="ECO:0000256" key="1">
    <source>
        <dbReference type="ARBA" id="ARBA00022842"/>
    </source>
</evidence>
<protein>
    <submittedName>
        <fullName evidence="3">Nucleotidyltransferase family protein</fullName>
    </submittedName>
</protein>
<comment type="caution">
    <text evidence="3">The sequence shown here is derived from an EMBL/GenBank/DDBJ whole genome shotgun (WGS) entry which is preliminary data.</text>
</comment>
<dbReference type="RefSeq" id="WP_211926326.1">
    <property type="nucleotide sequence ID" value="NZ_JAGQFT020000001.1"/>
</dbReference>
<dbReference type="AlphaFoldDB" id="A0A8J7VV86"/>
<dbReference type="CDD" id="cd04182">
    <property type="entry name" value="GT_2_like_f"/>
    <property type="match status" value="1"/>
</dbReference>
<dbReference type="SUPFAM" id="SSF53448">
    <property type="entry name" value="Nucleotide-diphospho-sugar transferases"/>
    <property type="match status" value="1"/>
</dbReference>
<organism evidence="3">
    <name type="scientific">Coralloluteibacterium stylophorae</name>
    <dbReference type="NCBI Taxonomy" id="1776034"/>
    <lineage>
        <taxon>Bacteria</taxon>
        <taxon>Pseudomonadati</taxon>
        <taxon>Pseudomonadota</taxon>
        <taxon>Gammaproteobacteria</taxon>
        <taxon>Lysobacterales</taxon>
        <taxon>Lysobacteraceae</taxon>
        <taxon>Coralloluteibacterium</taxon>
    </lineage>
</organism>
<dbReference type="EMBL" id="JAGQFT020000001">
    <property type="protein sequence ID" value="MBS7455585.1"/>
    <property type="molecule type" value="Genomic_DNA"/>
</dbReference>
<proteinExistence type="predicted"/>
<evidence type="ECO:0000259" key="2">
    <source>
        <dbReference type="Pfam" id="PF12804"/>
    </source>
</evidence>
<evidence type="ECO:0000313" key="3">
    <source>
        <dbReference type="EMBL" id="MBR0562383.1"/>
    </source>
</evidence>
<dbReference type="EMBL" id="JAGQFT010000048">
    <property type="protein sequence ID" value="MBR0562383.1"/>
    <property type="molecule type" value="Genomic_DNA"/>
</dbReference>
<feature type="domain" description="MobA-like NTP transferase" evidence="2">
    <location>
        <begin position="9"/>
        <end position="170"/>
    </location>
</feature>
<dbReference type="InterPro" id="IPR029044">
    <property type="entry name" value="Nucleotide-diphossugar_trans"/>
</dbReference>
<accession>A0A8J7VV86</accession>
<dbReference type="GO" id="GO:0016779">
    <property type="term" value="F:nucleotidyltransferase activity"/>
    <property type="evidence" value="ECO:0007669"/>
    <property type="project" value="UniProtKB-ARBA"/>
</dbReference>
<reference evidence="4 5" key="1">
    <citation type="journal article" date="2021" name="Microbiol. Resour. Announc.">
        <title>Draft Genome Sequence of Coralloluteibacterium stylophorae LMG 29479T.</title>
        <authorList>
            <person name="Karlyshev A.V."/>
            <person name="Kudryashova E.B."/>
            <person name="Ariskina E.V."/>
            <person name="Conroy A.P."/>
            <person name="Abidueva E.Y."/>
        </authorList>
    </citation>
    <scope>NUCLEOTIDE SEQUENCE [LARGE SCALE GENOMIC DNA]</scope>
    <source>
        <strain evidence="4 5">LMG 29479</strain>
    </source>
</reference>
<dbReference type="PANTHER" id="PTHR43777">
    <property type="entry name" value="MOLYBDENUM COFACTOR CYTIDYLYLTRANSFERASE"/>
    <property type="match status" value="1"/>
</dbReference>
<gene>
    <name evidence="4" type="ORF">KB893_000345</name>
    <name evidence="3" type="ORF">KB893_07635</name>
</gene>
<evidence type="ECO:0000313" key="5">
    <source>
        <dbReference type="Proteomes" id="UP000675747"/>
    </source>
</evidence>
<dbReference type="Pfam" id="PF12804">
    <property type="entry name" value="NTP_transf_3"/>
    <property type="match status" value="1"/>
</dbReference>
<dbReference type="Gene3D" id="3.90.550.10">
    <property type="entry name" value="Spore Coat Polysaccharide Biosynthesis Protein SpsA, Chain A"/>
    <property type="match status" value="1"/>
</dbReference>
<evidence type="ECO:0000313" key="4">
    <source>
        <dbReference type="EMBL" id="MBS7455585.1"/>
    </source>
</evidence>
<dbReference type="InterPro" id="IPR025877">
    <property type="entry name" value="MobA-like_NTP_Trfase"/>
</dbReference>
<dbReference type="PANTHER" id="PTHR43777:SF1">
    <property type="entry name" value="MOLYBDENUM COFACTOR CYTIDYLYLTRANSFERASE"/>
    <property type="match status" value="1"/>
</dbReference>
<dbReference type="Proteomes" id="UP000675747">
    <property type="component" value="Unassembled WGS sequence"/>
</dbReference>
<name>A0A8J7VV86_9GAMM</name>
<keyword evidence="5" id="KW-1185">Reference proteome</keyword>
<sequence>MNALRGTAAVVLAAGLSRRMDGRKLLLSADGSSLLEQAMRPLRDLGLDQVVLVTSEAAGTSDLDLPCPHLQRIANPTPEAGLAGSLRRGLDALREDIDQAFVVLADMPSVQEETYRRLREAYEADREERIAAIPVHAGAPGNPVLLGRSAIGMARRLDGDAGLRSVLRDAGHHVLRVEVDDPGIHVDIDTPEDLERWRGTHGAHGGG</sequence>